<keyword evidence="2" id="KW-1185">Reference proteome</keyword>
<sequence length="58" mass="6643">MQVFCIPILNKNCNKFKEIPVDLRKSQFPSPDNGLGKNFYFYITGEAKDLPFSNTNKA</sequence>
<dbReference type="AlphaFoldDB" id="A0A368VF48"/>
<name>A0A368VF48_9BACT</name>
<dbReference type="Proteomes" id="UP000252733">
    <property type="component" value="Unassembled WGS sequence"/>
</dbReference>
<organism evidence="1 2">
    <name type="scientific">Marinilabilia salmonicolor</name>
    <dbReference type="NCBI Taxonomy" id="989"/>
    <lineage>
        <taxon>Bacteria</taxon>
        <taxon>Pseudomonadati</taxon>
        <taxon>Bacteroidota</taxon>
        <taxon>Bacteroidia</taxon>
        <taxon>Marinilabiliales</taxon>
        <taxon>Marinilabiliaceae</taxon>
        <taxon>Marinilabilia</taxon>
    </lineage>
</organism>
<accession>A0A368VF48</accession>
<evidence type="ECO:0000313" key="1">
    <source>
        <dbReference type="EMBL" id="RCW38855.1"/>
    </source>
</evidence>
<dbReference type="EMBL" id="QPIZ01000002">
    <property type="protein sequence ID" value="RCW38855.1"/>
    <property type="molecule type" value="Genomic_DNA"/>
</dbReference>
<protein>
    <submittedName>
        <fullName evidence="1">Uncharacterized protein</fullName>
    </submittedName>
</protein>
<evidence type="ECO:0000313" key="2">
    <source>
        <dbReference type="Proteomes" id="UP000252733"/>
    </source>
</evidence>
<comment type="caution">
    <text evidence="1">The sequence shown here is derived from an EMBL/GenBank/DDBJ whole genome shotgun (WGS) entry which is preliminary data.</text>
</comment>
<reference evidence="1 2" key="1">
    <citation type="submission" date="2018-07" db="EMBL/GenBank/DDBJ databases">
        <title>Freshwater and sediment microbial communities from various areas in North America, analyzing microbe dynamics in response to fracking.</title>
        <authorList>
            <person name="Lamendella R."/>
        </authorList>
    </citation>
    <scope>NUCLEOTIDE SEQUENCE [LARGE SCALE GENOMIC DNA]</scope>
    <source>
        <strain evidence="1 2">160A</strain>
    </source>
</reference>
<gene>
    <name evidence="1" type="ORF">DFO77_1029</name>
</gene>
<proteinExistence type="predicted"/>